<dbReference type="KEGG" id="emo:DM558_09095"/>
<dbReference type="Pfam" id="PF13561">
    <property type="entry name" value="adh_short_C2"/>
    <property type="match status" value="1"/>
</dbReference>
<dbReference type="AlphaFoldDB" id="A0A3S9XF55"/>
<protein>
    <submittedName>
        <fullName evidence="3">SDR family oxidoreductase</fullName>
    </submittedName>
</protein>
<organism evidence="3 4">
    <name type="scientific">Entomomonas moraniae</name>
    <dbReference type="NCBI Taxonomy" id="2213226"/>
    <lineage>
        <taxon>Bacteria</taxon>
        <taxon>Pseudomonadati</taxon>
        <taxon>Pseudomonadota</taxon>
        <taxon>Gammaproteobacteria</taxon>
        <taxon>Pseudomonadales</taxon>
        <taxon>Pseudomonadaceae</taxon>
        <taxon>Entomomonas</taxon>
    </lineage>
</organism>
<dbReference type="GO" id="GO:0016491">
    <property type="term" value="F:oxidoreductase activity"/>
    <property type="evidence" value="ECO:0007669"/>
    <property type="project" value="UniProtKB-KW"/>
</dbReference>
<name>A0A3S9XF55_9GAMM</name>
<sequence length="248" mass="26248">MSISNKTVIITGAAGGLGSALVKAYLELDYNVVANGLNITNLEVMAARLENPNNLLLIQGDIGKPETSKKLFDKAIQHFNKVDILINNAGIFIAKPTTDYTEEEINTIINTNLKGFIYPSQAAANHMINSGSGHIINITASIAIQPNAKLPALLPVLVKGGINQATRALALELSPSNIQVNAIAPGVIDTPLHTINNRQDKESLAKMSPMEKIGNPQDIVDAALYLTKSKFVTGTTIAVDGGASAGVW</sequence>
<accession>A0A3S9XF55</accession>
<dbReference type="FunFam" id="3.40.50.720:FF:000084">
    <property type="entry name" value="Short-chain dehydrogenase reductase"/>
    <property type="match status" value="1"/>
</dbReference>
<dbReference type="PRINTS" id="PR00081">
    <property type="entry name" value="GDHRDH"/>
</dbReference>
<evidence type="ECO:0000256" key="1">
    <source>
        <dbReference type="ARBA" id="ARBA00006484"/>
    </source>
</evidence>
<dbReference type="CDD" id="cd05233">
    <property type="entry name" value="SDR_c"/>
    <property type="match status" value="1"/>
</dbReference>
<dbReference type="Proteomes" id="UP000273143">
    <property type="component" value="Chromosome"/>
</dbReference>
<proteinExistence type="inferred from homology"/>
<dbReference type="PANTHER" id="PTHR43639">
    <property type="entry name" value="OXIDOREDUCTASE, SHORT-CHAIN DEHYDROGENASE/REDUCTASE FAMILY (AFU_ORTHOLOGUE AFUA_5G02870)"/>
    <property type="match status" value="1"/>
</dbReference>
<evidence type="ECO:0000313" key="3">
    <source>
        <dbReference type="EMBL" id="AZS50926.1"/>
    </source>
</evidence>
<gene>
    <name evidence="3" type="ORF">DM558_09095</name>
</gene>
<reference evidence="4" key="1">
    <citation type="submission" date="2018-06" db="EMBL/GenBank/DDBJ databases">
        <title>Complete genome of Pseudomonas insecticola strain QZS01.</title>
        <authorList>
            <person name="Wang J."/>
            <person name="Su Q."/>
        </authorList>
    </citation>
    <scope>NUCLEOTIDE SEQUENCE [LARGE SCALE GENOMIC DNA]</scope>
    <source>
        <strain evidence="4">QZS01</strain>
    </source>
</reference>
<dbReference type="InterPro" id="IPR036291">
    <property type="entry name" value="NAD(P)-bd_dom_sf"/>
</dbReference>
<dbReference type="InterPro" id="IPR002347">
    <property type="entry name" value="SDR_fam"/>
</dbReference>
<evidence type="ECO:0000313" key="4">
    <source>
        <dbReference type="Proteomes" id="UP000273143"/>
    </source>
</evidence>
<keyword evidence="4" id="KW-1185">Reference proteome</keyword>
<dbReference type="PANTHER" id="PTHR43639:SF1">
    <property type="entry name" value="SHORT-CHAIN DEHYDROGENASE_REDUCTASE FAMILY PROTEIN"/>
    <property type="match status" value="1"/>
</dbReference>
<evidence type="ECO:0000256" key="2">
    <source>
        <dbReference type="ARBA" id="ARBA00023002"/>
    </source>
</evidence>
<dbReference type="RefSeq" id="WP_127163613.1">
    <property type="nucleotide sequence ID" value="NZ_CP029822.1"/>
</dbReference>
<keyword evidence="2" id="KW-0560">Oxidoreductase</keyword>
<dbReference type="PRINTS" id="PR00080">
    <property type="entry name" value="SDRFAMILY"/>
</dbReference>
<comment type="similarity">
    <text evidence="1">Belongs to the short-chain dehydrogenases/reductases (SDR) family.</text>
</comment>
<dbReference type="EMBL" id="CP029822">
    <property type="protein sequence ID" value="AZS50926.1"/>
    <property type="molecule type" value="Genomic_DNA"/>
</dbReference>
<dbReference type="Gene3D" id="3.40.50.720">
    <property type="entry name" value="NAD(P)-binding Rossmann-like Domain"/>
    <property type="match status" value="1"/>
</dbReference>
<dbReference type="SUPFAM" id="SSF51735">
    <property type="entry name" value="NAD(P)-binding Rossmann-fold domains"/>
    <property type="match status" value="1"/>
</dbReference>